<dbReference type="PANTHER" id="PTHR46663">
    <property type="entry name" value="DIGUANYLATE CYCLASE DGCT-RELATED"/>
    <property type="match status" value="1"/>
</dbReference>
<protein>
    <recommendedName>
        <fullName evidence="2">GGDEF domain-containing protein</fullName>
    </recommendedName>
</protein>
<dbReference type="Pfam" id="PF00990">
    <property type="entry name" value="GGDEF"/>
    <property type="match status" value="1"/>
</dbReference>
<dbReference type="KEGG" id="surl:BI350_06715"/>
<sequence>MGKLNGIQKRGRKKHVNRYHSLYLTVVLICFSLFISIAIASFDYRKVQDQLRLNHENEIDMIGDTVVQSLHTIDQVYKITDETTANKMEENTAILLEHYEQNPFFGEWDFAQLKKQFGMDIFIIDDNNIVIHSSFEQDLGLDFDECCGSFGKRLHERRISGDFYHDGMDIHQATGEIKKFSYMATPDRKYLLELSASLENDNIFNRFNFLETIAQLEKDYAPIHSIHVYSPNGIILGYTDKDGKSKEVLDDMRPVFLEARRTGEPKEAVRTEEQGIVTYRYIPYVADADQELPMRRIVEIVYNEAELEGLLKFYRDEFIYQQLIIVIAVILLAIIIGRLIAKPIHLALHDSLTGLKNRAAFEMEIRKRLSRKHEHVALMMIDMDNFKQVNDRLGHAEGDRILVETAKIIQKVVGDKNVVARIGGDEFVVVYSNVTREEQTKIASSLIQKLNEVYKELNEQLHAEVSISIGIAYATNNEQLETLYNRADKALYCAKENGKNQYRYYETTMNAY</sequence>
<feature type="domain" description="GGDEF" evidence="2">
    <location>
        <begin position="374"/>
        <end position="507"/>
    </location>
</feature>
<name>A0A1D8JEX2_9BACL</name>
<dbReference type="PANTHER" id="PTHR46663:SF4">
    <property type="entry name" value="DIGUANYLATE CYCLASE DGCT-RELATED"/>
    <property type="match status" value="1"/>
</dbReference>
<gene>
    <name evidence="3" type="ORF">BI350_06715</name>
</gene>
<dbReference type="FunFam" id="3.30.70.270:FF:000001">
    <property type="entry name" value="Diguanylate cyclase domain protein"/>
    <property type="match status" value="1"/>
</dbReference>
<dbReference type="AlphaFoldDB" id="A0A1D8JEX2"/>
<dbReference type="NCBIfam" id="TIGR00254">
    <property type="entry name" value="GGDEF"/>
    <property type="match status" value="1"/>
</dbReference>
<organism evidence="3 4">
    <name type="scientific">Sporosarcina ureilytica</name>
    <dbReference type="NCBI Taxonomy" id="298596"/>
    <lineage>
        <taxon>Bacteria</taxon>
        <taxon>Bacillati</taxon>
        <taxon>Bacillota</taxon>
        <taxon>Bacilli</taxon>
        <taxon>Bacillales</taxon>
        <taxon>Caryophanaceae</taxon>
        <taxon>Sporosarcina</taxon>
    </lineage>
</organism>
<dbReference type="PROSITE" id="PS50887">
    <property type="entry name" value="GGDEF"/>
    <property type="match status" value="1"/>
</dbReference>
<proteinExistence type="predicted"/>
<dbReference type="SMART" id="SM00267">
    <property type="entry name" value="GGDEF"/>
    <property type="match status" value="1"/>
</dbReference>
<evidence type="ECO:0000313" key="4">
    <source>
        <dbReference type="Proteomes" id="UP000185746"/>
    </source>
</evidence>
<dbReference type="InterPro" id="IPR000160">
    <property type="entry name" value="GGDEF_dom"/>
</dbReference>
<dbReference type="Gene3D" id="3.30.70.270">
    <property type="match status" value="1"/>
</dbReference>
<dbReference type="Proteomes" id="UP000185746">
    <property type="component" value="Chromosome"/>
</dbReference>
<keyword evidence="4" id="KW-1185">Reference proteome</keyword>
<evidence type="ECO:0000313" key="3">
    <source>
        <dbReference type="EMBL" id="AOV07260.1"/>
    </source>
</evidence>
<dbReference type="EMBL" id="CP017560">
    <property type="protein sequence ID" value="AOV07260.1"/>
    <property type="molecule type" value="Genomic_DNA"/>
</dbReference>
<evidence type="ECO:0000259" key="2">
    <source>
        <dbReference type="PROSITE" id="PS50887"/>
    </source>
</evidence>
<keyword evidence="1" id="KW-0812">Transmembrane</keyword>
<feature type="transmembrane region" description="Helical" evidence="1">
    <location>
        <begin position="319"/>
        <end position="341"/>
    </location>
</feature>
<keyword evidence="1" id="KW-0472">Membrane</keyword>
<keyword evidence="1" id="KW-1133">Transmembrane helix</keyword>
<dbReference type="CDD" id="cd01949">
    <property type="entry name" value="GGDEF"/>
    <property type="match status" value="1"/>
</dbReference>
<dbReference type="InterPro" id="IPR043128">
    <property type="entry name" value="Rev_trsase/Diguanyl_cyclase"/>
</dbReference>
<evidence type="ECO:0000256" key="1">
    <source>
        <dbReference type="SAM" id="Phobius"/>
    </source>
</evidence>
<accession>A0A1D8JEX2</accession>
<dbReference type="InterPro" id="IPR029787">
    <property type="entry name" value="Nucleotide_cyclase"/>
</dbReference>
<feature type="transmembrane region" description="Helical" evidence="1">
    <location>
        <begin position="21"/>
        <end position="42"/>
    </location>
</feature>
<reference evidence="3 4" key="1">
    <citation type="submission" date="2016-09" db="EMBL/GenBank/DDBJ databases">
        <title>Complete genome sequence of the Lysinibacillus sphaericus LMG 22257, a specie of Bacillus with ureolytic activity that can effectively biodeposit calcium carbonate.</title>
        <authorList>
            <person name="Yan W."/>
        </authorList>
    </citation>
    <scope>NUCLEOTIDE SEQUENCE [LARGE SCALE GENOMIC DNA]</scope>
    <source>
        <strain evidence="3 4">LMG 22257</strain>
    </source>
</reference>
<dbReference type="SUPFAM" id="SSF55073">
    <property type="entry name" value="Nucleotide cyclase"/>
    <property type="match status" value="1"/>
</dbReference>
<dbReference type="InterPro" id="IPR052163">
    <property type="entry name" value="DGC-Regulatory_Protein"/>
</dbReference>